<reference evidence="2" key="1">
    <citation type="submission" date="2019-03" db="EMBL/GenBank/DDBJ databases">
        <title>Lake Tanganyika Metagenome-Assembled Genomes (MAGs).</title>
        <authorList>
            <person name="Tran P."/>
        </authorList>
    </citation>
    <scope>NUCLEOTIDE SEQUENCE</scope>
    <source>
        <strain evidence="2">K_DeepCast_65m_m2_066</strain>
    </source>
</reference>
<dbReference type="AlphaFoldDB" id="A0A937W5W1"/>
<dbReference type="SUPFAM" id="SSF51726">
    <property type="entry name" value="UROD/MetE-like"/>
    <property type="match status" value="1"/>
</dbReference>
<sequence>MAESYRADHVGSLLRPPEVLEARVAYEAGRLSLEQLRQREDHAILAALEMQRQVGLDVVTDGEYRRSWWAGDLADAVEGLITDPDAVYTPAWQGPHGAQ</sequence>
<protein>
    <submittedName>
        <fullName evidence="2">5-methyltetrahydropteroyltriglutamate--homocysteine S-methyltransferase</fullName>
    </submittedName>
</protein>
<evidence type="ECO:0000313" key="3">
    <source>
        <dbReference type="Proteomes" id="UP000712673"/>
    </source>
</evidence>
<gene>
    <name evidence="2" type="ORF">FJZ47_25710</name>
</gene>
<dbReference type="EMBL" id="VGLS01001235">
    <property type="protein sequence ID" value="MBM3227177.1"/>
    <property type="molecule type" value="Genomic_DNA"/>
</dbReference>
<feature type="domain" description="Cobalamin-independent methionine synthase MetE C-terminal/archaeal" evidence="1">
    <location>
        <begin position="10"/>
        <end position="84"/>
    </location>
</feature>
<dbReference type="GO" id="GO:0003871">
    <property type="term" value="F:5-methyltetrahydropteroyltriglutamate-homocysteine S-methyltransferase activity"/>
    <property type="evidence" value="ECO:0007669"/>
    <property type="project" value="InterPro"/>
</dbReference>
<comment type="caution">
    <text evidence="2">The sequence shown here is derived from an EMBL/GenBank/DDBJ whole genome shotgun (WGS) entry which is preliminary data.</text>
</comment>
<dbReference type="PANTHER" id="PTHR43844">
    <property type="entry name" value="METHIONINE SYNTHASE"/>
    <property type="match status" value="1"/>
</dbReference>
<proteinExistence type="predicted"/>
<dbReference type="InterPro" id="IPR038071">
    <property type="entry name" value="UROD/MetE-like_sf"/>
</dbReference>
<dbReference type="GO" id="GO:0008270">
    <property type="term" value="F:zinc ion binding"/>
    <property type="evidence" value="ECO:0007669"/>
    <property type="project" value="InterPro"/>
</dbReference>
<evidence type="ECO:0000313" key="2">
    <source>
        <dbReference type="EMBL" id="MBM3227177.1"/>
    </source>
</evidence>
<evidence type="ECO:0000259" key="1">
    <source>
        <dbReference type="Pfam" id="PF01717"/>
    </source>
</evidence>
<dbReference type="Gene3D" id="3.20.20.210">
    <property type="match status" value="1"/>
</dbReference>
<dbReference type="PANTHER" id="PTHR43844:SF1">
    <property type="entry name" value="METHIONINE SYNTHASE"/>
    <property type="match status" value="1"/>
</dbReference>
<name>A0A937W5W1_UNCTE</name>
<feature type="non-terminal residue" evidence="2">
    <location>
        <position position="99"/>
    </location>
</feature>
<dbReference type="InterPro" id="IPR002629">
    <property type="entry name" value="Met_Synth_C/arc"/>
</dbReference>
<dbReference type="Proteomes" id="UP000712673">
    <property type="component" value="Unassembled WGS sequence"/>
</dbReference>
<dbReference type="GO" id="GO:0009086">
    <property type="term" value="P:methionine biosynthetic process"/>
    <property type="evidence" value="ECO:0007669"/>
    <property type="project" value="InterPro"/>
</dbReference>
<dbReference type="Pfam" id="PF01717">
    <property type="entry name" value="Meth_synt_2"/>
    <property type="match status" value="1"/>
</dbReference>
<accession>A0A937W5W1</accession>
<organism evidence="2 3">
    <name type="scientific">Tectimicrobiota bacterium</name>
    <dbReference type="NCBI Taxonomy" id="2528274"/>
    <lineage>
        <taxon>Bacteria</taxon>
        <taxon>Pseudomonadati</taxon>
        <taxon>Nitrospinota/Tectimicrobiota group</taxon>
        <taxon>Candidatus Tectimicrobiota</taxon>
    </lineage>
</organism>